<reference evidence="1" key="1">
    <citation type="submission" date="2018-05" db="EMBL/GenBank/DDBJ databases">
        <authorList>
            <person name="Lanie J.A."/>
            <person name="Ng W.-L."/>
            <person name="Kazmierczak K.M."/>
            <person name="Andrzejewski T.M."/>
            <person name="Davidsen T.M."/>
            <person name="Wayne K.J."/>
            <person name="Tettelin H."/>
            <person name="Glass J.I."/>
            <person name="Rusch D."/>
            <person name="Podicherti R."/>
            <person name="Tsui H.-C.T."/>
            <person name="Winkler M.E."/>
        </authorList>
    </citation>
    <scope>NUCLEOTIDE SEQUENCE</scope>
</reference>
<dbReference type="Pfam" id="PF07661">
    <property type="entry name" value="MORN_2"/>
    <property type="match status" value="2"/>
</dbReference>
<dbReference type="Gene3D" id="2.20.110.10">
    <property type="entry name" value="Histone H3 K4-specific methyltransferase SET7/9 N-terminal domain"/>
    <property type="match status" value="1"/>
</dbReference>
<sequence length="168" mass="18701">MKYTWGLFIFAGLIWEGCGSMGGGAVGSSGLVRPEPVKTNQGTLYVHPVTKQPFDGEYDVVEAGVRLKFGIKNGLEHGRFQRWYPSGKIHEEYNLVKKQRNGLQRSWYPNGQLMLEANFRNGLCLNAKTWTISGAVASTVTNGSGTILLFDIKGQKRRESVYKDGIKQ</sequence>
<dbReference type="EMBL" id="UINC01148471">
    <property type="protein sequence ID" value="SVD40377.1"/>
    <property type="molecule type" value="Genomic_DNA"/>
</dbReference>
<evidence type="ECO:0000313" key="1">
    <source>
        <dbReference type="EMBL" id="SVD40377.1"/>
    </source>
</evidence>
<accession>A0A382V1U2</accession>
<protein>
    <recommendedName>
        <fullName evidence="2">Toxin-antitoxin system YwqK family antitoxin</fullName>
    </recommendedName>
</protein>
<gene>
    <name evidence="1" type="ORF">METZ01_LOCUS393231</name>
</gene>
<dbReference type="InterPro" id="IPR011652">
    <property type="entry name" value="MORN_2"/>
</dbReference>
<dbReference type="AlphaFoldDB" id="A0A382V1U2"/>
<proteinExistence type="predicted"/>
<organism evidence="1">
    <name type="scientific">marine metagenome</name>
    <dbReference type="NCBI Taxonomy" id="408172"/>
    <lineage>
        <taxon>unclassified sequences</taxon>
        <taxon>metagenomes</taxon>
        <taxon>ecological metagenomes</taxon>
    </lineage>
</organism>
<evidence type="ECO:0008006" key="2">
    <source>
        <dbReference type="Google" id="ProtNLM"/>
    </source>
</evidence>
<dbReference type="SUPFAM" id="SSF82185">
    <property type="entry name" value="Histone H3 K4-specific methyltransferase SET7/9 N-terminal domain"/>
    <property type="match status" value="1"/>
</dbReference>
<name>A0A382V1U2_9ZZZZ</name>